<dbReference type="GO" id="GO:0008270">
    <property type="term" value="F:zinc ion binding"/>
    <property type="evidence" value="ECO:0007669"/>
    <property type="project" value="InterPro"/>
</dbReference>
<dbReference type="Proteomes" id="UP000663846">
    <property type="component" value="Unassembled WGS sequence"/>
</dbReference>
<feature type="region of interest" description="Disordered" evidence="3">
    <location>
        <begin position="118"/>
        <end position="147"/>
    </location>
</feature>
<evidence type="ECO:0000256" key="1">
    <source>
        <dbReference type="ARBA" id="ARBA00004123"/>
    </source>
</evidence>
<dbReference type="PROSITE" id="PS00463">
    <property type="entry name" value="ZN2_CY6_FUNGAL_1"/>
    <property type="match status" value="1"/>
</dbReference>
<dbReference type="AlphaFoldDB" id="A0A8H2ZYM6"/>
<dbReference type="InterPro" id="IPR021858">
    <property type="entry name" value="Fun_TF"/>
</dbReference>
<dbReference type="PANTHER" id="PTHR37534">
    <property type="entry name" value="TRANSCRIPTIONAL ACTIVATOR PROTEIN UGA3"/>
    <property type="match status" value="1"/>
</dbReference>
<accession>A0A8H2ZYM6</accession>
<reference evidence="5" key="1">
    <citation type="submission" date="2021-01" db="EMBL/GenBank/DDBJ databases">
        <authorList>
            <person name="Kaushik A."/>
        </authorList>
    </citation>
    <scope>NUCLEOTIDE SEQUENCE</scope>
    <source>
        <strain evidence="5">AG1-1C</strain>
    </source>
</reference>
<dbReference type="GO" id="GO:0000981">
    <property type="term" value="F:DNA-binding transcription factor activity, RNA polymerase II-specific"/>
    <property type="evidence" value="ECO:0007669"/>
    <property type="project" value="InterPro"/>
</dbReference>
<evidence type="ECO:0000313" key="6">
    <source>
        <dbReference type="Proteomes" id="UP000663846"/>
    </source>
</evidence>
<dbReference type="InterPro" id="IPR036864">
    <property type="entry name" value="Zn2-C6_fun-type_DNA-bd_sf"/>
</dbReference>
<name>A0A8H2ZYM6_9AGAM</name>
<proteinExistence type="predicted"/>
<gene>
    <name evidence="5" type="ORF">RDB_LOCUS27637</name>
</gene>
<dbReference type="PROSITE" id="PS50048">
    <property type="entry name" value="ZN2_CY6_FUNGAL_2"/>
    <property type="match status" value="1"/>
</dbReference>
<dbReference type="Pfam" id="PF11951">
    <property type="entry name" value="Fungal_trans_2"/>
    <property type="match status" value="1"/>
</dbReference>
<dbReference type="InterPro" id="IPR001138">
    <property type="entry name" value="Zn2Cys6_DnaBD"/>
</dbReference>
<evidence type="ECO:0000256" key="2">
    <source>
        <dbReference type="ARBA" id="ARBA00023242"/>
    </source>
</evidence>
<organism evidence="5 6">
    <name type="scientific">Rhizoctonia solani</name>
    <dbReference type="NCBI Taxonomy" id="456999"/>
    <lineage>
        <taxon>Eukaryota</taxon>
        <taxon>Fungi</taxon>
        <taxon>Dikarya</taxon>
        <taxon>Basidiomycota</taxon>
        <taxon>Agaricomycotina</taxon>
        <taxon>Agaricomycetes</taxon>
        <taxon>Cantharellales</taxon>
        <taxon>Ceratobasidiaceae</taxon>
        <taxon>Rhizoctonia</taxon>
    </lineage>
</organism>
<feature type="domain" description="Zn(2)-C6 fungal-type" evidence="4">
    <location>
        <begin position="14"/>
        <end position="42"/>
    </location>
</feature>
<evidence type="ECO:0000259" key="4">
    <source>
        <dbReference type="PROSITE" id="PS50048"/>
    </source>
</evidence>
<keyword evidence="2" id="KW-0539">Nucleus</keyword>
<dbReference type="EMBL" id="CAJMWS010000157">
    <property type="protein sequence ID" value="CAE6373905.1"/>
    <property type="molecule type" value="Genomic_DNA"/>
</dbReference>
<comment type="caution">
    <text evidence="5">The sequence shown here is derived from an EMBL/GenBank/DDBJ whole genome shotgun (WGS) entry which is preliminary data.</text>
</comment>
<evidence type="ECO:0000256" key="3">
    <source>
        <dbReference type="SAM" id="MobiDB-lite"/>
    </source>
</evidence>
<protein>
    <recommendedName>
        <fullName evidence="4">Zn(2)-C6 fungal-type domain-containing protein</fullName>
    </recommendedName>
</protein>
<dbReference type="GO" id="GO:0005634">
    <property type="term" value="C:nucleus"/>
    <property type="evidence" value="ECO:0007669"/>
    <property type="project" value="UniProtKB-SubCell"/>
</dbReference>
<dbReference type="Gene3D" id="4.10.240.10">
    <property type="entry name" value="Zn(2)-C6 fungal-type DNA-binding domain"/>
    <property type="match status" value="1"/>
</dbReference>
<comment type="subcellular location">
    <subcellularLocation>
        <location evidence="1">Nucleus</location>
    </subcellularLocation>
</comment>
<dbReference type="PANTHER" id="PTHR37534:SF46">
    <property type="entry name" value="ZN(II)2CYS6 TRANSCRIPTION FACTOR (EUROFUNG)"/>
    <property type="match status" value="1"/>
</dbReference>
<dbReference type="Pfam" id="PF00172">
    <property type="entry name" value="Zn_clus"/>
    <property type="match status" value="1"/>
</dbReference>
<sequence>MFRIVSKPGPPPTSCRTCRRRHQKCDMTRPYCSRCMKGGYECLGYEDSQPRVRILRNYCDLPLPETVLSGVDGVIFKAPDPLSSGLSKEWQKPFAAITKRVVGPSILGAALPYRASGRISTTDNNPSGNPSEDFDRLCPQDQSQSSICPPSSTCESVCARRSFNVTSGVSPTIKDIEGACRSIPASLDTTKMSKNRFACVAREYIFEMIGVWFMLPSPTVRNYLVNQVNGNRTERVAYLGKVILQAINSNRDPRTHDTTLKRCMGWMDEFEQNLATSLHRNAPLNDIGDCLVAHIELVLLKHALADSTSAYNLLRTALPKFLVLAAADSDLLIEQPNIGLTVSFAHVLSSPRQELVRFVMFDVIMGFLLGVAPLVDYGYDNTYECNQFESIHGIPITLFQIISQINSWRTGSRVHLDDWKTLEHRVLSWKTPCNMSEKASAPDSTTIERATVPEVWRHVLLIYIYMGVCGVSSHDSRVQSSVDRIFQLGEAMGSSRIGIHMLPHCIAAGVAARLEKHRVAVYKKLVSFAGARCWLFCGLQFSQFFYHLWHGVGAGGGAVTWDDYIQSRQAVAPVS</sequence>
<evidence type="ECO:0000313" key="5">
    <source>
        <dbReference type="EMBL" id="CAE6373905.1"/>
    </source>
</evidence>
<dbReference type="SUPFAM" id="SSF57701">
    <property type="entry name" value="Zn2/Cys6 DNA-binding domain"/>
    <property type="match status" value="1"/>
</dbReference>
<dbReference type="CDD" id="cd00067">
    <property type="entry name" value="GAL4"/>
    <property type="match status" value="1"/>
</dbReference>
<feature type="compositionally biased region" description="Polar residues" evidence="3">
    <location>
        <begin position="118"/>
        <end position="130"/>
    </location>
</feature>
<dbReference type="SMART" id="SM00066">
    <property type="entry name" value="GAL4"/>
    <property type="match status" value="1"/>
</dbReference>